<dbReference type="PANTHER" id="PTHR11361:SF20">
    <property type="entry name" value="MUTS PROTEIN HOMOLOG 5"/>
    <property type="match status" value="1"/>
</dbReference>
<feature type="domain" description="DNA mismatch repair protein MutS core" evidence="4">
    <location>
        <begin position="201"/>
        <end position="317"/>
    </location>
</feature>
<dbReference type="Gene3D" id="1.10.1420.10">
    <property type="match status" value="1"/>
</dbReference>
<dbReference type="GO" id="GO:0051026">
    <property type="term" value="P:chiasma assembly"/>
    <property type="evidence" value="ECO:0007669"/>
    <property type="project" value="TreeGrafter"/>
</dbReference>
<dbReference type="GO" id="GO:0140664">
    <property type="term" value="F:ATP-dependent DNA damage sensor activity"/>
    <property type="evidence" value="ECO:0007669"/>
    <property type="project" value="InterPro"/>
</dbReference>
<dbReference type="GeneID" id="19320311"/>
<dbReference type="InterPro" id="IPR007696">
    <property type="entry name" value="DNA_mismatch_repair_MutS_core"/>
</dbReference>
<dbReference type="GO" id="GO:0006298">
    <property type="term" value="P:mismatch repair"/>
    <property type="evidence" value="ECO:0007669"/>
    <property type="project" value="InterPro"/>
</dbReference>
<evidence type="ECO:0000313" key="6">
    <source>
        <dbReference type="Proteomes" id="UP000053664"/>
    </source>
</evidence>
<organism evidence="5 6">
    <name type="scientific">Pseudozyma flocculosa PF-1</name>
    <dbReference type="NCBI Taxonomy" id="1277687"/>
    <lineage>
        <taxon>Eukaryota</taxon>
        <taxon>Fungi</taxon>
        <taxon>Dikarya</taxon>
        <taxon>Basidiomycota</taxon>
        <taxon>Ustilaginomycotina</taxon>
        <taxon>Ustilaginomycetes</taxon>
        <taxon>Ustilaginales</taxon>
        <taxon>Ustilaginaceae</taxon>
        <taxon>Pseudozyma</taxon>
    </lineage>
</organism>
<dbReference type="Proteomes" id="UP000053664">
    <property type="component" value="Unassembled WGS sequence"/>
</dbReference>
<reference evidence="5 6" key="1">
    <citation type="journal article" date="2013" name="Plant Cell">
        <title>The transition from a phytopathogenic smut ancestor to an anamorphic biocontrol agent deciphered by comparative whole-genome analysis.</title>
        <authorList>
            <person name="Lefebvre F."/>
            <person name="Joly D.L."/>
            <person name="Labbe C."/>
            <person name="Teichmann B."/>
            <person name="Linning R."/>
            <person name="Belzile F."/>
            <person name="Bakkeren G."/>
            <person name="Belanger R.R."/>
        </authorList>
    </citation>
    <scope>NUCLEOTIDE SEQUENCE [LARGE SCALE GENOMIC DNA]</scope>
    <source>
        <strain evidence="5 6">PF-1</strain>
    </source>
</reference>
<dbReference type="GO" id="GO:0005524">
    <property type="term" value="F:ATP binding"/>
    <property type="evidence" value="ECO:0007669"/>
    <property type="project" value="InterPro"/>
</dbReference>
<keyword evidence="2" id="KW-0175">Coiled coil</keyword>
<protein>
    <recommendedName>
        <fullName evidence="4">DNA mismatch repair protein MutS core domain-containing protein</fullName>
    </recommendedName>
</protein>
<feature type="region of interest" description="Disordered" evidence="3">
    <location>
        <begin position="35"/>
        <end position="56"/>
    </location>
</feature>
<evidence type="ECO:0000256" key="3">
    <source>
        <dbReference type="SAM" id="MobiDB-lite"/>
    </source>
</evidence>
<dbReference type="GO" id="GO:0005634">
    <property type="term" value="C:nucleus"/>
    <property type="evidence" value="ECO:0007669"/>
    <property type="project" value="TreeGrafter"/>
</dbReference>
<dbReference type="InterPro" id="IPR036187">
    <property type="entry name" value="DNA_mismatch_repair_MutS_sf"/>
</dbReference>
<sequence length="455" mass="50303">MSILVQKGRMGCAVMQWDEQRILLLEGVALEQAGTDAVPAVEPNSTDDGDQSEADRAAGLGEDHHDLFQMLILQYRPETILIPAQAGDTIVDSLERSAWLVGSRIQTRPLNDFSFAIASVQLKALLNEADDVQEEQGGAEQRARSYAAALRLSSRIDLVRSQISVSAAAPLLQSIKGDRDMPHRVNIEVLFLDSVLGVPEDTIQALSIFDQESHASIHAPKGREGLSVMTLLSLNSSRHSLATLRRWLMFPLRTADEIQERLDAVEALTRDDEHQQLADVRTQLSALANVPRLVAAMLKGLSSLSSWDKLNKLQHRVDITVIEELVQQINGAIDWEDRCAELPEVSRLRRARLGSDAPLHPVWAESTISKGQGRVTLRRGIDVQLDELREAYAGLPDLLDRVALDLRREPAFSASSSLHVVYFPQIGYLIVVPTGDPVLLDQDPTLAHQFSSDNR</sequence>
<dbReference type="KEGG" id="pfp:PFL1_06233"/>
<dbReference type="Pfam" id="PF05192">
    <property type="entry name" value="MutS_III"/>
    <property type="match status" value="1"/>
</dbReference>
<evidence type="ECO:0000313" key="5">
    <source>
        <dbReference type="EMBL" id="EPQ26298.1"/>
    </source>
</evidence>
<comment type="similarity">
    <text evidence="1">Belongs to the DNA mismatch repair MutS family.</text>
</comment>
<dbReference type="InterPro" id="IPR045076">
    <property type="entry name" value="MutS"/>
</dbReference>
<dbReference type="EMBL" id="KE361646">
    <property type="protein sequence ID" value="EPQ26298.1"/>
    <property type="molecule type" value="Genomic_DNA"/>
</dbReference>
<feature type="coiled-coil region" evidence="2">
    <location>
        <begin position="115"/>
        <end position="142"/>
    </location>
</feature>
<dbReference type="PANTHER" id="PTHR11361">
    <property type="entry name" value="DNA MISMATCH REPAIR PROTEIN MUTS FAMILY MEMBER"/>
    <property type="match status" value="1"/>
</dbReference>
<dbReference type="RefSeq" id="XP_007881962.1">
    <property type="nucleotide sequence ID" value="XM_007883771.1"/>
</dbReference>
<dbReference type="AlphaFoldDB" id="A0A061H1P6"/>
<dbReference type="GO" id="GO:0030983">
    <property type="term" value="F:mismatched DNA binding"/>
    <property type="evidence" value="ECO:0007669"/>
    <property type="project" value="InterPro"/>
</dbReference>
<evidence type="ECO:0000256" key="2">
    <source>
        <dbReference type="SAM" id="Coils"/>
    </source>
</evidence>
<dbReference type="eggNOG" id="KOG0221">
    <property type="taxonomic scope" value="Eukaryota"/>
</dbReference>
<proteinExistence type="inferred from homology"/>
<dbReference type="SUPFAM" id="SSF48334">
    <property type="entry name" value="DNA repair protein MutS, domain III"/>
    <property type="match status" value="1"/>
</dbReference>
<evidence type="ECO:0000259" key="4">
    <source>
        <dbReference type="Pfam" id="PF05192"/>
    </source>
</evidence>
<evidence type="ECO:0000256" key="1">
    <source>
        <dbReference type="ARBA" id="ARBA00006271"/>
    </source>
</evidence>
<dbReference type="HOGENOM" id="CLU_698547_0_0_1"/>
<gene>
    <name evidence="5" type="ORF">PFL1_06233</name>
</gene>
<accession>A0A061H1P6</accession>
<name>A0A061H1P6_9BASI</name>